<evidence type="ECO:0000313" key="8">
    <source>
        <dbReference type="Proteomes" id="UP001213972"/>
    </source>
</evidence>
<accession>A0AAJ6B3X1</accession>
<dbReference type="EMBL" id="CP119321">
    <property type="protein sequence ID" value="WEK13459.1"/>
    <property type="molecule type" value="Genomic_DNA"/>
</dbReference>
<evidence type="ECO:0000256" key="4">
    <source>
        <dbReference type="RuleBase" id="RU003744"/>
    </source>
</evidence>
<gene>
    <name evidence="7" type="ORF">P0Y48_13515</name>
</gene>
<protein>
    <submittedName>
        <fullName evidence="7">ABC transporter substrate-binding protein</fullName>
    </submittedName>
</protein>
<evidence type="ECO:0000313" key="7">
    <source>
        <dbReference type="EMBL" id="WEK13459.1"/>
    </source>
</evidence>
<dbReference type="SUPFAM" id="SSF53850">
    <property type="entry name" value="Periplasmic binding protein-like II"/>
    <property type="match status" value="1"/>
</dbReference>
<dbReference type="PROSITE" id="PS51257">
    <property type="entry name" value="PROKAR_LIPOPROTEIN"/>
    <property type="match status" value="1"/>
</dbReference>
<evidence type="ECO:0000256" key="3">
    <source>
        <dbReference type="ARBA" id="ARBA00022729"/>
    </source>
</evidence>
<dbReference type="SMART" id="SM00062">
    <property type="entry name" value="PBPb"/>
    <property type="match status" value="1"/>
</dbReference>
<dbReference type="Proteomes" id="UP001213972">
    <property type="component" value="Chromosome"/>
</dbReference>
<name>A0AAJ6B3X1_9MICO</name>
<dbReference type="InterPro" id="IPR001638">
    <property type="entry name" value="Solute-binding_3/MltF_N"/>
</dbReference>
<dbReference type="Pfam" id="PF00497">
    <property type="entry name" value="SBP_bac_3"/>
    <property type="match status" value="1"/>
</dbReference>
<dbReference type="PANTHER" id="PTHR35936:SF17">
    <property type="entry name" value="ARGININE-BINDING EXTRACELLULAR PROTEIN ARTP"/>
    <property type="match status" value="1"/>
</dbReference>
<dbReference type="PROSITE" id="PS01039">
    <property type="entry name" value="SBP_BACTERIAL_3"/>
    <property type="match status" value="1"/>
</dbReference>
<feature type="signal peptide" evidence="5">
    <location>
        <begin position="1"/>
        <end position="23"/>
    </location>
</feature>
<dbReference type="Gene3D" id="3.40.190.10">
    <property type="entry name" value="Periplasmic binding protein-like II"/>
    <property type="match status" value="2"/>
</dbReference>
<proteinExistence type="inferred from homology"/>
<comment type="similarity">
    <text evidence="2 4">Belongs to the bacterial solute-binding protein 3 family.</text>
</comment>
<evidence type="ECO:0000259" key="6">
    <source>
        <dbReference type="SMART" id="SM00062"/>
    </source>
</evidence>
<feature type="domain" description="Solute-binding protein family 3/N-terminal" evidence="6">
    <location>
        <begin position="50"/>
        <end position="282"/>
    </location>
</feature>
<dbReference type="CDD" id="cd01004">
    <property type="entry name" value="PBP2_MidA_like"/>
    <property type="match status" value="1"/>
</dbReference>
<organism evidence="7 8">
    <name type="scientific">Candidatus Microbacterium phytovorans</name>
    <dbReference type="NCBI Taxonomy" id="3121374"/>
    <lineage>
        <taxon>Bacteria</taxon>
        <taxon>Bacillati</taxon>
        <taxon>Actinomycetota</taxon>
        <taxon>Actinomycetes</taxon>
        <taxon>Micrococcales</taxon>
        <taxon>Microbacteriaceae</taxon>
        <taxon>Microbacterium</taxon>
    </lineage>
</organism>
<dbReference type="InterPro" id="IPR018313">
    <property type="entry name" value="SBP_3_CS"/>
</dbReference>
<evidence type="ECO:0000256" key="2">
    <source>
        <dbReference type="ARBA" id="ARBA00010333"/>
    </source>
</evidence>
<sequence length="300" mass="31897">MHTARLRTAAAAGIVLTAALALAACSAATPSPDETTTTAAEVSTPFAGETLTLATDANYPPCQFFEKGSDVMVGYEVDLWDAIAAKLGVTLEVENTQFASLIPGVQSGRYDIAMECISDNAEREQEVSFVNYIFDKTDVVTIESYDGPITEGDDLSLCGETMGAQTGFDTIDKVNDILNPACAEAGLDPVVIQEYPNAADTYNALNSGRVDFMILGTSAAAYLNQTAPTPINYASIESFPQKYLGMVIAKDNTELQDALLAGLEAVIADGTYMDILEKWGMESLALEEPGINLATTRPLD</sequence>
<evidence type="ECO:0000256" key="1">
    <source>
        <dbReference type="ARBA" id="ARBA00004196"/>
    </source>
</evidence>
<evidence type="ECO:0000256" key="5">
    <source>
        <dbReference type="SAM" id="SignalP"/>
    </source>
</evidence>
<comment type="subcellular location">
    <subcellularLocation>
        <location evidence="1">Cell envelope</location>
    </subcellularLocation>
</comment>
<keyword evidence="3 5" id="KW-0732">Signal</keyword>
<dbReference type="PANTHER" id="PTHR35936">
    <property type="entry name" value="MEMBRANE-BOUND LYTIC MUREIN TRANSGLYCOSYLASE F"/>
    <property type="match status" value="1"/>
</dbReference>
<feature type="chain" id="PRO_5042477890" evidence="5">
    <location>
        <begin position="24"/>
        <end position="300"/>
    </location>
</feature>
<reference evidence="7" key="1">
    <citation type="submission" date="2023-03" db="EMBL/GenBank/DDBJ databases">
        <title>Andean soil-derived lignocellulolytic bacterial consortium as a source of novel taxa and putative plastic-active enzymes.</title>
        <authorList>
            <person name="Diaz-Garcia L."/>
            <person name="Chuvochina M."/>
            <person name="Feuerriegel G."/>
            <person name="Bunk B."/>
            <person name="Sproer C."/>
            <person name="Streit W.R."/>
            <person name="Rodriguez L.M."/>
            <person name="Overmann J."/>
            <person name="Jimenez D.J."/>
        </authorList>
    </citation>
    <scope>NUCLEOTIDE SEQUENCE</scope>
    <source>
        <strain evidence="7">MAG 4610</strain>
    </source>
</reference>
<dbReference type="GO" id="GO:0030313">
    <property type="term" value="C:cell envelope"/>
    <property type="evidence" value="ECO:0007669"/>
    <property type="project" value="UniProtKB-SubCell"/>
</dbReference>
<dbReference type="AlphaFoldDB" id="A0AAJ6B3X1"/>